<evidence type="ECO:0000256" key="1">
    <source>
        <dbReference type="ARBA" id="ARBA00023015"/>
    </source>
</evidence>
<reference evidence="4" key="1">
    <citation type="submission" date="2023-06" db="EMBL/GenBank/DDBJ databases">
        <title>MT1 and MT2 Draft Genomes of Novel Species.</title>
        <authorList>
            <person name="Venkateswaran K."/>
        </authorList>
    </citation>
    <scope>NUCLEOTIDE SEQUENCE</scope>
    <source>
        <strain evidence="4">F6_8S_P_1B</strain>
    </source>
</reference>
<dbReference type="Proteomes" id="UP001174208">
    <property type="component" value="Unassembled WGS sequence"/>
</dbReference>
<dbReference type="RefSeq" id="WP_301209534.1">
    <property type="nucleotide sequence ID" value="NZ_JAROCF010000001.1"/>
</dbReference>
<comment type="caution">
    <text evidence="4">The sequence shown here is derived from an EMBL/GenBank/DDBJ whole genome shotgun (WGS) entry which is preliminary data.</text>
</comment>
<dbReference type="Pfam" id="PF02909">
    <property type="entry name" value="TetR_C_1"/>
    <property type="match status" value="1"/>
</dbReference>
<evidence type="ECO:0000313" key="5">
    <source>
        <dbReference type="Proteomes" id="UP001174208"/>
    </source>
</evidence>
<dbReference type="SUPFAM" id="SSF48498">
    <property type="entry name" value="Tetracyclin repressor-like, C-terminal domain"/>
    <property type="match status" value="1"/>
</dbReference>
<name>A0ABT8KFW2_9MICO</name>
<keyword evidence="1" id="KW-0805">Transcription regulation</keyword>
<keyword evidence="2" id="KW-0804">Transcription</keyword>
<organism evidence="4 5">
    <name type="scientific">Leifsonia williamsii</name>
    <dbReference type="NCBI Taxonomy" id="3035919"/>
    <lineage>
        <taxon>Bacteria</taxon>
        <taxon>Bacillati</taxon>
        <taxon>Actinomycetota</taxon>
        <taxon>Actinomycetes</taxon>
        <taxon>Micrococcales</taxon>
        <taxon>Microbacteriaceae</taxon>
        <taxon>Leifsonia</taxon>
    </lineage>
</organism>
<dbReference type="InterPro" id="IPR004111">
    <property type="entry name" value="Repressor_TetR_C"/>
</dbReference>
<evidence type="ECO:0000259" key="3">
    <source>
        <dbReference type="Pfam" id="PF02909"/>
    </source>
</evidence>
<dbReference type="EMBL" id="JAROCF010000001">
    <property type="protein sequence ID" value="MDN4616354.1"/>
    <property type="molecule type" value="Genomic_DNA"/>
</dbReference>
<feature type="domain" description="Tetracycline repressor TetR C-terminal" evidence="3">
    <location>
        <begin position="45"/>
        <end position="183"/>
    </location>
</feature>
<evidence type="ECO:0000313" key="4">
    <source>
        <dbReference type="EMBL" id="MDN4616354.1"/>
    </source>
</evidence>
<sequence>MQQLAVEMGVDRKTLHYHVENRATLLRMVAADAFREALTQHHFTPQDDWRDALRAFATITREAVISAGAWASYVAMEKEEDLEAVRPAEAAARALVSAGLPENEAGRVIALLAELAYTSARDRAITGAGTHPQEPELEVALESAPEGEFALVRRLVGAHSASLGSDEQFAFDLNLIMLGVEKLVADRHATA</sequence>
<dbReference type="InterPro" id="IPR036271">
    <property type="entry name" value="Tet_transcr_reg_TetR-rel_C_sf"/>
</dbReference>
<accession>A0ABT8KFW2</accession>
<gene>
    <name evidence="4" type="ORF">P5G50_18040</name>
</gene>
<proteinExistence type="predicted"/>
<dbReference type="Gene3D" id="1.10.357.10">
    <property type="entry name" value="Tetracycline Repressor, domain 2"/>
    <property type="match status" value="1"/>
</dbReference>
<evidence type="ECO:0000256" key="2">
    <source>
        <dbReference type="ARBA" id="ARBA00023163"/>
    </source>
</evidence>
<keyword evidence="5" id="KW-1185">Reference proteome</keyword>
<protein>
    <submittedName>
        <fullName evidence="4">TetR/AcrR family transcriptional regulator C-terminal domain-containing protein</fullName>
    </submittedName>
</protein>